<feature type="compositionally biased region" description="Low complexity" evidence="1">
    <location>
        <begin position="415"/>
        <end position="446"/>
    </location>
</feature>
<accession>A0A3N4MAS6</accession>
<feature type="compositionally biased region" description="Low complexity" evidence="1">
    <location>
        <begin position="34"/>
        <end position="52"/>
    </location>
</feature>
<dbReference type="Pfam" id="PF08632">
    <property type="entry name" value="Zds_C"/>
    <property type="match status" value="1"/>
</dbReference>
<feature type="compositionally biased region" description="Low complexity" evidence="1">
    <location>
        <begin position="537"/>
        <end position="548"/>
    </location>
</feature>
<dbReference type="STRING" id="1051890.A0A3N4MAS6"/>
<dbReference type="GO" id="GO:0030010">
    <property type="term" value="P:establishment of cell polarity"/>
    <property type="evidence" value="ECO:0007669"/>
    <property type="project" value="TreeGrafter"/>
</dbReference>
<dbReference type="InParanoid" id="A0A3N4MAS6"/>
<feature type="region of interest" description="Disordered" evidence="1">
    <location>
        <begin position="289"/>
        <end position="676"/>
    </location>
</feature>
<gene>
    <name evidence="3" type="ORF">L211DRAFT_844488</name>
</gene>
<dbReference type="OrthoDB" id="5589766at2759"/>
<feature type="region of interest" description="Disordered" evidence="1">
    <location>
        <begin position="1"/>
        <end position="105"/>
    </location>
</feature>
<dbReference type="InterPro" id="IPR013941">
    <property type="entry name" value="ZDS1_C"/>
</dbReference>
<feature type="compositionally biased region" description="Polar residues" evidence="1">
    <location>
        <begin position="667"/>
        <end position="676"/>
    </location>
</feature>
<name>A0A3N4MAS6_9PEZI</name>
<evidence type="ECO:0000313" key="4">
    <source>
        <dbReference type="Proteomes" id="UP000267821"/>
    </source>
</evidence>
<dbReference type="GO" id="GO:0010971">
    <property type="term" value="P:positive regulation of G2/M transition of mitotic cell cycle"/>
    <property type="evidence" value="ECO:0007669"/>
    <property type="project" value="TreeGrafter"/>
</dbReference>
<feature type="region of interest" description="Disordered" evidence="1">
    <location>
        <begin position="803"/>
        <end position="869"/>
    </location>
</feature>
<evidence type="ECO:0000256" key="1">
    <source>
        <dbReference type="SAM" id="MobiDB-lite"/>
    </source>
</evidence>
<protein>
    <recommendedName>
        <fullName evidence="2">Protein Zds1 C-terminal domain-containing protein</fullName>
    </recommendedName>
</protein>
<evidence type="ECO:0000259" key="2">
    <source>
        <dbReference type="SMART" id="SM01327"/>
    </source>
</evidence>
<feature type="domain" description="Protein Zds1 C-terminal" evidence="2">
    <location>
        <begin position="675"/>
        <end position="727"/>
    </location>
</feature>
<feature type="compositionally biased region" description="Polar residues" evidence="1">
    <location>
        <begin position="58"/>
        <end position="71"/>
    </location>
</feature>
<feature type="compositionally biased region" description="Basic and acidic residues" evidence="1">
    <location>
        <begin position="19"/>
        <end position="33"/>
    </location>
</feature>
<dbReference type="Proteomes" id="UP000267821">
    <property type="component" value="Unassembled WGS sequence"/>
</dbReference>
<dbReference type="AlphaFoldDB" id="A0A3N4MAS6"/>
<dbReference type="InterPro" id="IPR040206">
    <property type="entry name" value="Zds1/2"/>
</dbReference>
<organism evidence="3 4">
    <name type="scientific">Terfezia boudieri ATCC MYA-4762</name>
    <dbReference type="NCBI Taxonomy" id="1051890"/>
    <lineage>
        <taxon>Eukaryota</taxon>
        <taxon>Fungi</taxon>
        <taxon>Dikarya</taxon>
        <taxon>Ascomycota</taxon>
        <taxon>Pezizomycotina</taxon>
        <taxon>Pezizomycetes</taxon>
        <taxon>Pezizales</taxon>
        <taxon>Pezizaceae</taxon>
        <taxon>Terfezia</taxon>
    </lineage>
</organism>
<dbReference type="GO" id="GO:0005737">
    <property type="term" value="C:cytoplasm"/>
    <property type="evidence" value="ECO:0007669"/>
    <property type="project" value="TreeGrafter"/>
</dbReference>
<feature type="compositionally biased region" description="Basic and acidic residues" evidence="1">
    <location>
        <begin position="333"/>
        <end position="342"/>
    </location>
</feature>
<dbReference type="PANTHER" id="PTHR28089">
    <property type="entry name" value="PROTEIN ZDS1-RELATED"/>
    <property type="match status" value="1"/>
</dbReference>
<feature type="compositionally biased region" description="Basic and acidic residues" evidence="1">
    <location>
        <begin position="554"/>
        <end position="574"/>
    </location>
</feature>
<sequence>MYGQKNSEKLGPGTTARSNRRDDGRRAPNDDHPINSPNPASSSNPGRSSNTSRGTARGGSSNRSQEPLHTTASRRPASGPSSPLETANKHFPLNNIDYESNPAAVQQELSNLQALRRMSMDASTASDPDLPGFNLSTFTAPTGGDDDNDARRLFWVPARLHPELAPEGWKAFVEAKVKEIRSPGGQSNSLLSVGGGQGPALRRKKSMLSKQIDNTGGKAAEWYEDGAERLERRRSQNGVPMLKVSDLENLVNDPSSLLRKLSVSPAAKVNVDEDLPILPPLGHTLRRSTRTTYRKERGGGFGGLGSVRRRLPRAGGETDTDDYSPGNSPGSPKFDHTLKRVQTDPFPSVNAVNRIRSRPQDFSTAEAREANESQESNVRIKPGVTSPPPTATSPMAPSAPEALSPSASFEDMLANSASVPPMSSAPSVKSSSSKPNRRSTSPTSRPSHSRKESQDKVALVPRIVEMPPTDQAQQVKHSERTSSHRPPQTSPSKSSKRPLVRQGGSENLAGEAGSRPSSAGKESLAPAPSEGKRAGRSDSVSSSTRKSSWGWFVGDKEREKEKESKEKASEKDGGSVKVKKSKVSKAEKGADKDHARLDVIQKSIDGKELQPEKGDGGRDKDKAEAARKSNTQETASSKKEKESGLFSSFFGGSRKKSGTESQKTKSTRNASPEQTHVQQNFYYARFPIHIERAIYRLSHLKLANPRRPLFQQVLLSNFMYSYLAKVQMHQPTLLQQQQQQQQLQEQQQREFEQQQVYQQQHTHYEQQHSQYEQQAEQYYQYDDGSNGQVDYAEDSQNYEYEFDDQPQQRQQYQHPPRSHSQNAHVDGTTSGEYEQQQYHQQYYSPSQQYHQQQQHAGDGAAGNRDDDMW</sequence>
<evidence type="ECO:0000313" key="3">
    <source>
        <dbReference type="EMBL" id="RPB29512.1"/>
    </source>
</evidence>
<feature type="compositionally biased region" description="Low complexity" evidence="1">
    <location>
        <begin position="832"/>
        <end position="862"/>
    </location>
</feature>
<feature type="compositionally biased region" description="Basic and acidic residues" evidence="1">
    <location>
        <begin position="584"/>
        <end position="627"/>
    </location>
</feature>
<feature type="compositionally biased region" description="Low complexity" evidence="1">
    <location>
        <begin position="392"/>
        <end position="408"/>
    </location>
</feature>
<feature type="compositionally biased region" description="Polar residues" evidence="1">
    <location>
        <begin position="818"/>
        <end position="831"/>
    </location>
</feature>
<feature type="compositionally biased region" description="Low complexity" evidence="1">
    <location>
        <begin position="73"/>
        <end position="83"/>
    </location>
</feature>
<reference evidence="3 4" key="1">
    <citation type="journal article" date="2018" name="Nat. Ecol. Evol.">
        <title>Pezizomycetes genomes reveal the molecular basis of ectomycorrhizal truffle lifestyle.</title>
        <authorList>
            <person name="Murat C."/>
            <person name="Payen T."/>
            <person name="Noel B."/>
            <person name="Kuo A."/>
            <person name="Morin E."/>
            <person name="Chen J."/>
            <person name="Kohler A."/>
            <person name="Krizsan K."/>
            <person name="Balestrini R."/>
            <person name="Da Silva C."/>
            <person name="Montanini B."/>
            <person name="Hainaut M."/>
            <person name="Levati E."/>
            <person name="Barry K.W."/>
            <person name="Belfiori B."/>
            <person name="Cichocki N."/>
            <person name="Clum A."/>
            <person name="Dockter R.B."/>
            <person name="Fauchery L."/>
            <person name="Guy J."/>
            <person name="Iotti M."/>
            <person name="Le Tacon F."/>
            <person name="Lindquist E.A."/>
            <person name="Lipzen A."/>
            <person name="Malagnac F."/>
            <person name="Mello A."/>
            <person name="Molinier V."/>
            <person name="Miyauchi S."/>
            <person name="Poulain J."/>
            <person name="Riccioni C."/>
            <person name="Rubini A."/>
            <person name="Sitrit Y."/>
            <person name="Splivallo R."/>
            <person name="Traeger S."/>
            <person name="Wang M."/>
            <person name="Zifcakova L."/>
            <person name="Wipf D."/>
            <person name="Zambonelli A."/>
            <person name="Paolocci F."/>
            <person name="Nowrousian M."/>
            <person name="Ottonello S."/>
            <person name="Baldrian P."/>
            <person name="Spatafora J.W."/>
            <person name="Henrissat B."/>
            <person name="Nagy L.G."/>
            <person name="Aury J.M."/>
            <person name="Wincker P."/>
            <person name="Grigoriev I.V."/>
            <person name="Bonfante P."/>
            <person name="Martin F.M."/>
        </authorList>
    </citation>
    <scope>NUCLEOTIDE SEQUENCE [LARGE SCALE GENOMIC DNA]</scope>
    <source>
        <strain evidence="3 4">ATCC MYA-4762</strain>
    </source>
</reference>
<feature type="compositionally biased region" description="Polar residues" evidence="1">
    <location>
        <begin position="484"/>
        <end position="493"/>
    </location>
</feature>
<proteinExistence type="predicted"/>
<feature type="region of interest" description="Disordered" evidence="1">
    <location>
        <begin position="120"/>
        <end position="148"/>
    </location>
</feature>
<feature type="compositionally biased region" description="Low complexity" evidence="1">
    <location>
        <begin position="805"/>
        <end position="815"/>
    </location>
</feature>
<dbReference type="SMART" id="SM01327">
    <property type="entry name" value="Zds_C"/>
    <property type="match status" value="1"/>
</dbReference>
<dbReference type="EMBL" id="ML121527">
    <property type="protein sequence ID" value="RPB29512.1"/>
    <property type="molecule type" value="Genomic_DNA"/>
</dbReference>
<dbReference type="PANTHER" id="PTHR28089:SF1">
    <property type="entry name" value="PROTEIN ZDS1-RELATED"/>
    <property type="match status" value="1"/>
</dbReference>
<keyword evidence="4" id="KW-1185">Reference proteome</keyword>